<evidence type="ECO:0000313" key="4">
    <source>
        <dbReference type="EMBL" id="MQY22403.1"/>
    </source>
</evidence>
<protein>
    <submittedName>
        <fullName evidence="4">Putative propionyl-CoA carboxylase beta chain 5</fullName>
        <ecNumber evidence="4">6.4.1.3</ecNumber>
    </submittedName>
</protein>
<dbReference type="EC" id="6.4.1.3" evidence="4"/>
<reference evidence="4 5" key="1">
    <citation type="submission" date="2019-10" db="EMBL/GenBank/DDBJ databases">
        <title>Nocardia macrotermitis sp. nov. and Nocardia aurantia sp. nov., isolated from the gut of fungus growing-termite Macrotermes natalensis.</title>
        <authorList>
            <person name="Benndorf R."/>
            <person name="Schwitalla J."/>
            <person name="Martin K."/>
            <person name="De Beer W."/>
            <person name="Kaster A.-K."/>
            <person name="Vollmers J."/>
            <person name="Poulsen M."/>
            <person name="Beemelmanns C."/>
        </authorList>
    </citation>
    <scope>NUCLEOTIDE SEQUENCE [LARGE SCALE GENOMIC DNA]</scope>
    <source>
        <strain evidence="4 5">RB20</strain>
    </source>
</reference>
<feature type="domain" description="CoA carboxyltransferase C-terminal" evidence="3">
    <location>
        <begin position="266"/>
        <end position="508"/>
    </location>
</feature>
<dbReference type="GO" id="GO:0004658">
    <property type="term" value="F:propionyl-CoA carboxylase activity"/>
    <property type="evidence" value="ECO:0007669"/>
    <property type="project" value="UniProtKB-EC"/>
</dbReference>
<dbReference type="RefSeq" id="WP_319945465.1">
    <property type="nucleotide sequence ID" value="NZ_WEGK01000013.1"/>
</dbReference>
<comment type="caution">
    <text evidence="4">The sequence shown here is derived from an EMBL/GenBank/DDBJ whole genome shotgun (WGS) entry which is preliminary data.</text>
</comment>
<feature type="domain" description="CoA carboxyltransferase N-terminal" evidence="2">
    <location>
        <begin position="1"/>
        <end position="253"/>
    </location>
</feature>
<dbReference type="Gene3D" id="3.90.226.10">
    <property type="entry name" value="2-enoyl-CoA Hydratase, Chain A, domain 1"/>
    <property type="match status" value="2"/>
</dbReference>
<dbReference type="PROSITE" id="PS50980">
    <property type="entry name" value="COA_CT_NTER"/>
    <property type="match status" value="1"/>
</dbReference>
<dbReference type="PANTHER" id="PTHR43842:SF2">
    <property type="entry name" value="PROPIONYL-COA CARBOXYLASE BETA CHAIN, MITOCHONDRIAL"/>
    <property type="match status" value="1"/>
</dbReference>
<keyword evidence="4" id="KW-0436">Ligase</keyword>
<dbReference type="Pfam" id="PF01039">
    <property type="entry name" value="Carboxyl_trans"/>
    <property type="match status" value="1"/>
</dbReference>
<dbReference type="EMBL" id="WEGK01000013">
    <property type="protein sequence ID" value="MQY22403.1"/>
    <property type="molecule type" value="Genomic_DNA"/>
</dbReference>
<comment type="similarity">
    <text evidence="1">Belongs to the AccD/PCCB family.</text>
</comment>
<proteinExistence type="inferred from homology"/>
<dbReference type="PANTHER" id="PTHR43842">
    <property type="entry name" value="PROPIONYL-COA CARBOXYLASE BETA CHAIN"/>
    <property type="match status" value="1"/>
</dbReference>
<dbReference type="InterPro" id="IPR011763">
    <property type="entry name" value="COA_CT_C"/>
</dbReference>
<organism evidence="4 5">
    <name type="scientific">Nocardia macrotermitis</name>
    <dbReference type="NCBI Taxonomy" id="2585198"/>
    <lineage>
        <taxon>Bacteria</taxon>
        <taxon>Bacillati</taxon>
        <taxon>Actinomycetota</taxon>
        <taxon>Actinomycetes</taxon>
        <taxon>Mycobacteriales</taxon>
        <taxon>Nocardiaceae</taxon>
        <taxon>Nocardia</taxon>
    </lineage>
</organism>
<dbReference type="InterPro" id="IPR011762">
    <property type="entry name" value="COA_CT_N"/>
</dbReference>
<evidence type="ECO:0000313" key="5">
    <source>
        <dbReference type="Proteomes" id="UP000438448"/>
    </source>
</evidence>
<dbReference type="AlphaFoldDB" id="A0A7K0D9F3"/>
<keyword evidence="5" id="KW-1185">Reference proteome</keyword>
<evidence type="ECO:0000259" key="2">
    <source>
        <dbReference type="PROSITE" id="PS50980"/>
    </source>
</evidence>
<dbReference type="Proteomes" id="UP000438448">
    <property type="component" value="Unassembled WGS sequence"/>
</dbReference>
<accession>A0A7K0D9F3</accession>
<dbReference type="GO" id="GO:0009317">
    <property type="term" value="C:acetyl-CoA carboxylase complex"/>
    <property type="evidence" value="ECO:0007669"/>
    <property type="project" value="TreeGrafter"/>
</dbReference>
<dbReference type="InterPro" id="IPR029045">
    <property type="entry name" value="ClpP/crotonase-like_dom_sf"/>
</dbReference>
<dbReference type="SUPFAM" id="SSF52096">
    <property type="entry name" value="ClpP/crotonase"/>
    <property type="match status" value="2"/>
</dbReference>
<dbReference type="InterPro" id="IPR034733">
    <property type="entry name" value="AcCoA_carboxyl_beta"/>
</dbReference>
<evidence type="ECO:0000256" key="1">
    <source>
        <dbReference type="ARBA" id="ARBA00006102"/>
    </source>
</evidence>
<gene>
    <name evidence="4" type="primary">accD5_2</name>
    <name evidence="4" type="ORF">NRB20_55180</name>
</gene>
<sequence length="514" mass="55393">MNTTAEKLADLRKKLELAQEPAGEAGVAKRAKKGIPSARERIEMFLDPGTFVEIGALMRNPNVKDSLYGDGVVVGHGKVEGRPVALFSHDQTVYGGSVGEMFGRKVGMVMQYAAKVGCPIIGIQDSGGARVQEAVVSLAWYANLALLTEPLSGMVPQISIILGNCAGGAVYQPINTDVVVATESAHMFVTGPKVLREVTGEDISLEELGGAYSQAEYGNVHHIAKDEQAAFDWVRHYLSFMPSSCQDVPPVINPGLEPEVTDTDVELNTIVPDSDNAGYDMHDILLRIFDDGDFHEVGAAAAKNIITGFARVDGHAVGVVANQPMVYAGSLDARASDKASHFVRMCDAYDIPLVYVVDTPGFMPGVEQEKIGVIKRGGRLLFAFVEATVPKVTVVIRKSYGGGYAAMGSKQLGADINLAWPTARIAVMGAESAVSLIGGRQIAAAPEVQREGIRKQMIDFYNATVATPWVAAERGYVDAVIEPSSTRLEIRRAMRLLREKRLVRNPRKHHLLPL</sequence>
<dbReference type="InterPro" id="IPR051047">
    <property type="entry name" value="AccD/PCCB"/>
</dbReference>
<name>A0A7K0D9F3_9NOCA</name>
<evidence type="ECO:0000259" key="3">
    <source>
        <dbReference type="PROSITE" id="PS50989"/>
    </source>
</evidence>
<dbReference type="PROSITE" id="PS50989">
    <property type="entry name" value="COA_CT_CTER"/>
    <property type="match status" value="1"/>
</dbReference>